<dbReference type="PANTHER" id="PTHR31689">
    <property type="entry name" value="DIAMINOPIMELATE EPIMERASE, CHLOROPLASTIC"/>
    <property type="match status" value="1"/>
</dbReference>
<feature type="binding site" evidence="8">
    <location>
        <position position="153"/>
    </location>
    <ligand>
        <name>substrate</name>
    </ligand>
</feature>
<comment type="subcellular location">
    <subcellularLocation>
        <location evidence="8">Cytoplasm</location>
    </subcellularLocation>
</comment>
<comment type="function">
    <text evidence="8">Catalyzes the stereoinversion of LL-2,6-diaminopimelate (L,L-DAP) to meso-diaminopimelate (meso-DAP), a precursor of L-lysine and an essential component of the bacterial peptidoglycan.</text>
</comment>
<evidence type="ECO:0000313" key="10">
    <source>
        <dbReference type="EMBL" id="QNT77909.1"/>
    </source>
</evidence>
<evidence type="ECO:0000256" key="3">
    <source>
        <dbReference type="ARBA" id="ARBA00013080"/>
    </source>
</evidence>
<comment type="catalytic activity">
    <reaction evidence="7 8">
        <text>(2S,6S)-2,6-diaminopimelate = meso-2,6-diaminopimelate</text>
        <dbReference type="Rhea" id="RHEA:15393"/>
        <dbReference type="ChEBI" id="CHEBI:57609"/>
        <dbReference type="ChEBI" id="CHEBI:57791"/>
        <dbReference type="EC" id="5.1.1.7"/>
    </reaction>
</comment>
<evidence type="ECO:0000256" key="9">
    <source>
        <dbReference type="PROSITE-ProRule" id="PRU10125"/>
    </source>
</evidence>
<feature type="binding site" evidence="8">
    <location>
        <begin position="204"/>
        <end position="205"/>
    </location>
    <ligand>
        <name>substrate</name>
    </ligand>
</feature>
<dbReference type="GO" id="GO:0008837">
    <property type="term" value="F:diaminopimelate epimerase activity"/>
    <property type="evidence" value="ECO:0007669"/>
    <property type="project" value="UniProtKB-UniRule"/>
</dbReference>
<dbReference type="InterPro" id="IPR001653">
    <property type="entry name" value="DAP_epimerase_DapF"/>
</dbReference>
<dbReference type="PROSITE" id="PS01326">
    <property type="entry name" value="DAP_EPIMERASE"/>
    <property type="match status" value="1"/>
</dbReference>
<protein>
    <recommendedName>
        <fullName evidence="3 8">Diaminopimelate epimerase</fullName>
        <shortName evidence="8">DAP epimerase</shortName>
        <ecNumber evidence="3 8">5.1.1.7</ecNumber>
    </recommendedName>
    <alternativeName>
        <fullName evidence="8">PLP-independent amino acid racemase</fullName>
    </alternativeName>
</protein>
<evidence type="ECO:0000256" key="7">
    <source>
        <dbReference type="ARBA" id="ARBA00051712"/>
    </source>
</evidence>
<comment type="pathway">
    <text evidence="1 8">Amino-acid biosynthesis; L-lysine biosynthesis via DAP pathway; DL-2,6-diaminopimelate from LL-2,6-diaminopimelate: step 1/1.</text>
</comment>
<evidence type="ECO:0000256" key="4">
    <source>
        <dbReference type="ARBA" id="ARBA00022605"/>
    </source>
</evidence>
<dbReference type="UniPathway" id="UPA00034">
    <property type="reaction ID" value="UER00025"/>
</dbReference>
<dbReference type="KEGG" id="ebla:JGUZn3_06670"/>
<dbReference type="NCBIfam" id="TIGR00652">
    <property type="entry name" value="DapF"/>
    <property type="match status" value="1"/>
</dbReference>
<keyword evidence="8" id="KW-0963">Cytoplasm</keyword>
<feature type="site" description="Could be important to modulate the pK values of the two catalytic cysteine residues" evidence="8">
    <location>
        <position position="155"/>
    </location>
</feature>
<dbReference type="Gene3D" id="3.10.310.10">
    <property type="entry name" value="Diaminopimelate Epimerase, Chain A, domain 1"/>
    <property type="match status" value="2"/>
</dbReference>
<reference evidence="10 11" key="1">
    <citation type="submission" date="2020-08" db="EMBL/GenBank/DDBJ databases">
        <title>Complete genome sequence of Entomobacter blattae G55GP.</title>
        <authorList>
            <person name="Poehlein A."/>
            <person name="Guzman J."/>
            <person name="Daniel R."/>
            <person name="Vilcinskas A."/>
        </authorList>
    </citation>
    <scope>NUCLEOTIDE SEQUENCE [LARGE SCALE GENOMIC DNA]</scope>
    <source>
        <strain evidence="10 11">G55GP</strain>
    </source>
</reference>
<feature type="site" description="Could be important to modulate the pK values of the two catalytic cysteine residues" evidence="8">
    <location>
        <position position="204"/>
    </location>
</feature>
<name>A0A7H1NQ49_9PROT</name>
<accession>A0A7H1NQ49</accession>
<feature type="active site" description="Proton donor" evidence="8">
    <location>
        <position position="76"/>
    </location>
</feature>
<dbReference type="InterPro" id="IPR018510">
    <property type="entry name" value="DAP_epimerase_AS"/>
</dbReference>
<evidence type="ECO:0000256" key="6">
    <source>
        <dbReference type="ARBA" id="ARBA00023235"/>
    </source>
</evidence>
<feature type="binding site" evidence="8">
    <location>
        <begin position="214"/>
        <end position="215"/>
    </location>
    <ligand>
        <name>substrate</name>
    </ligand>
</feature>
<dbReference type="AlphaFoldDB" id="A0A7H1NQ49"/>
<feature type="binding site" evidence="8">
    <location>
        <position position="67"/>
    </location>
    <ligand>
        <name>substrate</name>
    </ligand>
</feature>
<evidence type="ECO:0000256" key="1">
    <source>
        <dbReference type="ARBA" id="ARBA00005196"/>
    </source>
</evidence>
<feature type="binding site" evidence="8">
    <location>
        <position position="47"/>
    </location>
    <ligand>
        <name>substrate</name>
    </ligand>
</feature>
<comment type="similarity">
    <text evidence="2 8">Belongs to the diaminopimelate epimerase family.</text>
</comment>
<organism evidence="10 11">
    <name type="scientific">Entomobacter blattae</name>
    <dbReference type="NCBI Taxonomy" id="2762277"/>
    <lineage>
        <taxon>Bacteria</taxon>
        <taxon>Pseudomonadati</taxon>
        <taxon>Pseudomonadota</taxon>
        <taxon>Alphaproteobacteria</taxon>
        <taxon>Acetobacterales</taxon>
        <taxon>Acetobacteraceae</taxon>
        <taxon>Entomobacter</taxon>
    </lineage>
</organism>
<dbReference type="PANTHER" id="PTHR31689:SF0">
    <property type="entry name" value="DIAMINOPIMELATE EPIMERASE"/>
    <property type="match status" value="1"/>
</dbReference>
<feature type="binding site" evidence="8">
    <location>
        <begin position="77"/>
        <end position="78"/>
    </location>
    <ligand>
        <name>substrate</name>
    </ligand>
</feature>
<proteinExistence type="inferred from homology"/>
<sequence>MTKIPFYKMHGAGNDFVVIDRRTHPVSLSPSQMAALADRNRSIGFDQLVMLDSPSHSGADVMVRFFNTDGTQAGACGNASRCVVYLLHEQTGRSRYILQTLAGLLPASYEGKDFIEVNMGLPHFRWEDIPLAKECDTNHLPLTGDPAGVSMGNPHMTFFVPQLSAVNVAELGAAFTRHPLYPQGANVGFAEMHSPSFMRLRVWERGTGLTLACGSGACAAVANAIRRGVSGKTCEVEVDGGVLHITQNAQGDMLMRGPAVLAYEGVIELNGEEG</sequence>
<keyword evidence="11" id="KW-1185">Reference proteome</keyword>
<keyword evidence="5 8" id="KW-0457">Lysine biosynthesis</keyword>
<evidence type="ECO:0000256" key="5">
    <source>
        <dbReference type="ARBA" id="ARBA00023154"/>
    </source>
</evidence>
<keyword evidence="6 8" id="KW-0413">Isomerase</keyword>
<keyword evidence="4 8" id="KW-0028">Amino-acid biosynthesis</keyword>
<dbReference type="EC" id="5.1.1.7" evidence="3 8"/>
<dbReference type="HAMAP" id="MF_00197">
    <property type="entry name" value="DAP_epimerase"/>
    <property type="match status" value="1"/>
</dbReference>
<dbReference type="Proteomes" id="UP000516349">
    <property type="component" value="Chromosome"/>
</dbReference>
<dbReference type="SUPFAM" id="SSF54506">
    <property type="entry name" value="Diaminopimelate epimerase-like"/>
    <property type="match status" value="2"/>
</dbReference>
<feature type="active site" evidence="9">
    <location>
        <position position="76"/>
    </location>
</feature>
<comment type="subunit">
    <text evidence="8">Homodimer.</text>
</comment>
<evidence type="ECO:0000256" key="2">
    <source>
        <dbReference type="ARBA" id="ARBA00010219"/>
    </source>
</evidence>
<dbReference type="RefSeq" id="WP_408871752.1">
    <property type="nucleotide sequence ID" value="NZ_CP060244.1"/>
</dbReference>
<dbReference type="Pfam" id="PF01678">
    <property type="entry name" value="DAP_epimerase"/>
    <property type="match status" value="2"/>
</dbReference>
<gene>
    <name evidence="8 10" type="primary">dapF</name>
    <name evidence="10" type="ORF">JGUZn3_06670</name>
</gene>
<evidence type="ECO:0000256" key="8">
    <source>
        <dbReference type="HAMAP-Rule" id="MF_00197"/>
    </source>
</evidence>
<dbReference type="GO" id="GO:0009089">
    <property type="term" value="P:lysine biosynthetic process via diaminopimelate"/>
    <property type="evidence" value="ECO:0007669"/>
    <property type="project" value="UniProtKB-UniRule"/>
</dbReference>
<feature type="active site" description="Proton acceptor" evidence="8">
    <location>
        <position position="213"/>
    </location>
</feature>
<feature type="binding site" evidence="8">
    <location>
        <position position="186"/>
    </location>
    <ligand>
        <name>substrate</name>
    </ligand>
</feature>
<feature type="binding site" evidence="8">
    <location>
        <position position="14"/>
    </location>
    <ligand>
        <name>substrate</name>
    </ligand>
</feature>
<dbReference type="GO" id="GO:0005829">
    <property type="term" value="C:cytosol"/>
    <property type="evidence" value="ECO:0007669"/>
    <property type="project" value="TreeGrafter"/>
</dbReference>
<dbReference type="EMBL" id="CP060244">
    <property type="protein sequence ID" value="QNT77909.1"/>
    <property type="molecule type" value="Genomic_DNA"/>
</dbReference>
<evidence type="ECO:0000313" key="11">
    <source>
        <dbReference type="Proteomes" id="UP000516349"/>
    </source>
</evidence>